<dbReference type="Proteomes" id="UP000235371">
    <property type="component" value="Unassembled WGS sequence"/>
</dbReference>
<dbReference type="GeneID" id="36581251"/>
<name>A0A2J6T4N3_9HELO</name>
<gene>
    <name evidence="1" type="ORF">K444DRAFT_488618</name>
</gene>
<dbReference type="AlphaFoldDB" id="A0A2J6T4N3"/>
<dbReference type="OrthoDB" id="4126315at2759"/>
<evidence type="ECO:0000313" key="2">
    <source>
        <dbReference type="Proteomes" id="UP000235371"/>
    </source>
</evidence>
<dbReference type="InParanoid" id="A0A2J6T4N3"/>
<evidence type="ECO:0000313" key="1">
    <source>
        <dbReference type="EMBL" id="PMD57990.1"/>
    </source>
</evidence>
<organism evidence="1 2">
    <name type="scientific">Hyaloscypha bicolor E</name>
    <dbReference type="NCBI Taxonomy" id="1095630"/>
    <lineage>
        <taxon>Eukaryota</taxon>
        <taxon>Fungi</taxon>
        <taxon>Dikarya</taxon>
        <taxon>Ascomycota</taxon>
        <taxon>Pezizomycotina</taxon>
        <taxon>Leotiomycetes</taxon>
        <taxon>Helotiales</taxon>
        <taxon>Hyaloscyphaceae</taxon>
        <taxon>Hyaloscypha</taxon>
        <taxon>Hyaloscypha bicolor</taxon>
    </lineage>
</organism>
<feature type="non-terminal residue" evidence="1">
    <location>
        <position position="1"/>
    </location>
</feature>
<dbReference type="Gene3D" id="3.30.70.100">
    <property type="match status" value="1"/>
</dbReference>
<dbReference type="EMBL" id="KZ613838">
    <property type="protein sequence ID" value="PMD57990.1"/>
    <property type="molecule type" value="Genomic_DNA"/>
</dbReference>
<feature type="non-terminal residue" evidence="1">
    <location>
        <position position="53"/>
    </location>
</feature>
<proteinExistence type="predicted"/>
<protein>
    <submittedName>
        <fullName evidence="1">Uncharacterized protein</fullName>
    </submittedName>
</protein>
<dbReference type="RefSeq" id="XP_024734894.1">
    <property type="nucleotide sequence ID" value="XM_024873171.1"/>
</dbReference>
<keyword evidence="2" id="KW-1185">Reference proteome</keyword>
<sequence length="53" mass="6188">VRVTVDRKDRDTFVKHFKMAYDIVLAEPECAYLFVGETVQEPGVFHWTAGWTK</sequence>
<accession>A0A2J6T4N3</accession>
<reference evidence="1 2" key="1">
    <citation type="submission" date="2016-04" db="EMBL/GenBank/DDBJ databases">
        <title>A degradative enzymes factory behind the ericoid mycorrhizal symbiosis.</title>
        <authorList>
            <consortium name="DOE Joint Genome Institute"/>
            <person name="Martino E."/>
            <person name="Morin E."/>
            <person name="Grelet G."/>
            <person name="Kuo A."/>
            <person name="Kohler A."/>
            <person name="Daghino S."/>
            <person name="Barry K."/>
            <person name="Choi C."/>
            <person name="Cichocki N."/>
            <person name="Clum A."/>
            <person name="Copeland A."/>
            <person name="Hainaut M."/>
            <person name="Haridas S."/>
            <person name="Labutti K."/>
            <person name="Lindquist E."/>
            <person name="Lipzen A."/>
            <person name="Khouja H.-R."/>
            <person name="Murat C."/>
            <person name="Ohm R."/>
            <person name="Olson A."/>
            <person name="Spatafora J."/>
            <person name="Veneault-Fourrey C."/>
            <person name="Henrissat B."/>
            <person name="Grigoriev I."/>
            <person name="Martin F."/>
            <person name="Perotto S."/>
        </authorList>
    </citation>
    <scope>NUCLEOTIDE SEQUENCE [LARGE SCALE GENOMIC DNA]</scope>
    <source>
        <strain evidence="1 2">E</strain>
    </source>
</reference>